<evidence type="ECO:0000313" key="3">
    <source>
        <dbReference type="EMBL" id="KAF1815272.1"/>
    </source>
</evidence>
<evidence type="ECO:0008006" key="6">
    <source>
        <dbReference type="Google" id="ProtNLM"/>
    </source>
</evidence>
<feature type="compositionally biased region" description="Polar residues" evidence="1">
    <location>
        <begin position="218"/>
        <end position="228"/>
    </location>
</feature>
<evidence type="ECO:0000256" key="1">
    <source>
        <dbReference type="SAM" id="MobiDB-lite"/>
    </source>
</evidence>
<dbReference type="RefSeq" id="XP_033536903.1">
    <property type="nucleotide sequence ID" value="XM_033681112.1"/>
</dbReference>
<sequence length="267" mass="26820">MTRRPSRSLSSRAILLSILTLLPLITAVSLSDFQPAINPNLLPANCARAYTAVIPSCQKADFPTNQSRGTVCSTSCIQGLAQVESSLRLACSNVDLPETSLLAFFLFGKGIEILCGTPIARTTIISTSTPSGPDARPTSLNPDAGAGESGGLLMDTRSGPEPPMRTPPVVATTTLDTSVGGGDSSSETSGDGSDLPIQTATGAPPGDAGVAPGGGSTSGAPRSTQEAKPQSGGGGSPFELSTAGQMRVGNGGWVVMIAGICASVFLG</sequence>
<gene>
    <name evidence="3 5" type="ORF">P152DRAFT_471888</name>
</gene>
<keyword evidence="4" id="KW-1185">Reference proteome</keyword>
<dbReference type="Proteomes" id="UP000504638">
    <property type="component" value="Unplaced"/>
</dbReference>
<dbReference type="AlphaFoldDB" id="A0A6G1GBB7"/>
<protein>
    <recommendedName>
        <fullName evidence="6">Extracellular membrane protein CFEM domain-containing protein</fullName>
    </recommendedName>
</protein>
<accession>A0A6G1GBB7</accession>
<reference evidence="5" key="3">
    <citation type="submission" date="2025-04" db="UniProtKB">
        <authorList>
            <consortium name="RefSeq"/>
        </authorList>
    </citation>
    <scope>IDENTIFICATION</scope>
    <source>
        <strain evidence="5">CBS 781.70</strain>
    </source>
</reference>
<organism evidence="3">
    <name type="scientific">Eremomyces bilateralis CBS 781.70</name>
    <dbReference type="NCBI Taxonomy" id="1392243"/>
    <lineage>
        <taxon>Eukaryota</taxon>
        <taxon>Fungi</taxon>
        <taxon>Dikarya</taxon>
        <taxon>Ascomycota</taxon>
        <taxon>Pezizomycotina</taxon>
        <taxon>Dothideomycetes</taxon>
        <taxon>Dothideomycetes incertae sedis</taxon>
        <taxon>Eremomycetales</taxon>
        <taxon>Eremomycetaceae</taxon>
        <taxon>Eremomyces</taxon>
    </lineage>
</organism>
<feature type="region of interest" description="Disordered" evidence="1">
    <location>
        <begin position="126"/>
        <end position="243"/>
    </location>
</feature>
<keyword evidence="2" id="KW-0732">Signal</keyword>
<feature type="signal peptide" evidence="2">
    <location>
        <begin position="1"/>
        <end position="27"/>
    </location>
</feature>
<evidence type="ECO:0000256" key="2">
    <source>
        <dbReference type="SAM" id="SignalP"/>
    </source>
</evidence>
<dbReference type="EMBL" id="ML975152">
    <property type="protein sequence ID" value="KAF1815272.1"/>
    <property type="molecule type" value="Genomic_DNA"/>
</dbReference>
<feature type="chain" id="PRO_5044631974" description="Extracellular membrane protein CFEM domain-containing protein" evidence="2">
    <location>
        <begin position="28"/>
        <end position="267"/>
    </location>
</feature>
<feature type="compositionally biased region" description="Low complexity" evidence="1">
    <location>
        <begin position="172"/>
        <end position="194"/>
    </location>
</feature>
<proteinExistence type="predicted"/>
<evidence type="ECO:0000313" key="5">
    <source>
        <dbReference type="RefSeq" id="XP_033536903.1"/>
    </source>
</evidence>
<dbReference type="GeneID" id="54421682"/>
<reference evidence="5" key="2">
    <citation type="submission" date="2020-04" db="EMBL/GenBank/DDBJ databases">
        <authorList>
            <consortium name="NCBI Genome Project"/>
        </authorList>
    </citation>
    <scope>NUCLEOTIDE SEQUENCE</scope>
    <source>
        <strain evidence="5">CBS 781.70</strain>
    </source>
</reference>
<reference evidence="3 5" key="1">
    <citation type="submission" date="2020-01" db="EMBL/GenBank/DDBJ databases">
        <authorList>
            <consortium name="DOE Joint Genome Institute"/>
            <person name="Haridas S."/>
            <person name="Albert R."/>
            <person name="Binder M."/>
            <person name="Bloem J."/>
            <person name="Labutti K."/>
            <person name="Salamov A."/>
            <person name="Andreopoulos B."/>
            <person name="Baker S.E."/>
            <person name="Barry K."/>
            <person name="Bills G."/>
            <person name="Bluhm B.H."/>
            <person name="Cannon C."/>
            <person name="Castanera R."/>
            <person name="Culley D.E."/>
            <person name="Daum C."/>
            <person name="Ezra D."/>
            <person name="Gonzalez J.B."/>
            <person name="Henrissat B."/>
            <person name="Kuo A."/>
            <person name="Liang C."/>
            <person name="Lipzen A."/>
            <person name="Lutzoni F."/>
            <person name="Magnuson J."/>
            <person name="Mondo S."/>
            <person name="Nolan M."/>
            <person name="Ohm R."/>
            <person name="Pangilinan J."/>
            <person name="Park H.-J."/>
            <person name="Ramirez L."/>
            <person name="Alfaro M."/>
            <person name="Sun H."/>
            <person name="Tritt A."/>
            <person name="Yoshinaga Y."/>
            <person name="Zwiers L.-H."/>
            <person name="Turgeon B.G."/>
            <person name="Goodwin S.B."/>
            <person name="Spatafora J.W."/>
            <person name="Crous P.W."/>
            <person name="Grigoriev I.V."/>
        </authorList>
    </citation>
    <scope>NUCLEOTIDE SEQUENCE</scope>
    <source>
        <strain evidence="3 5">CBS 781.70</strain>
    </source>
</reference>
<name>A0A6G1GBB7_9PEZI</name>
<dbReference type="OrthoDB" id="5427833at2759"/>
<evidence type="ECO:0000313" key="4">
    <source>
        <dbReference type="Proteomes" id="UP000504638"/>
    </source>
</evidence>